<dbReference type="GO" id="GO:0052572">
    <property type="term" value="P:response to host immune response"/>
    <property type="evidence" value="ECO:0007669"/>
    <property type="project" value="TreeGrafter"/>
</dbReference>
<dbReference type="KEGG" id="mlj:MLAC_05860"/>
<dbReference type="RefSeq" id="WP_085161281.1">
    <property type="nucleotide sequence ID" value="NZ_AP022581.1"/>
</dbReference>
<feature type="region of interest" description="Disordered" evidence="2">
    <location>
        <begin position="363"/>
        <end position="424"/>
    </location>
</feature>
<dbReference type="EMBL" id="AP022581">
    <property type="protein sequence ID" value="BBX95292.1"/>
    <property type="molecule type" value="Genomic_DNA"/>
</dbReference>
<dbReference type="SUPFAM" id="SSF140459">
    <property type="entry name" value="PE/PPE dimer-like"/>
    <property type="match status" value="1"/>
</dbReference>
<feature type="region of interest" description="Disordered" evidence="2">
    <location>
        <begin position="205"/>
        <end position="253"/>
    </location>
</feature>
<name>A0A1X1Y1T3_9MYCO</name>
<feature type="region of interest" description="Disordered" evidence="2">
    <location>
        <begin position="309"/>
        <end position="341"/>
    </location>
</feature>
<comment type="similarity">
    <text evidence="1">Belongs to the mycobacterial PPE family.</text>
</comment>
<dbReference type="Proteomes" id="UP000466396">
    <property type="component" value="Chromosome"/>
</dbReference>
<gene>
    <name evidence="4" type="primary">PPE52</name>
    <name evidence="4" type="ORF">MLAC_05860</name>
</gene>
<dbReference type="PANTHER" id="PTHR46766">
    <property type="entry name" value="GLUTAMINE-RICH PROTEIN 2"/>
    <property type="match status" value="1"/>
</dbReference>
<dbReference type="AlphaFoldDB" id="A0A1X1Y1T3"/>
<dbReference type="InterPro" id="IPR000030">
    <property type="entry name" value="PPE_dom"/>
</dbReference>
<protein>
    <submittedName>
        <fullName evidence="4">PPE family protein PPE52</fullName>
    </submittedName>
</protein>
<feature type="domain" description="PPE" evidence="3">
    <location>
        <begin position="3"/>
        <end position="165"/>
    </location>
</feature>
<accession>A0A1X1Y1T3</accession>
<dbReference type="FunFam" id="1.20.1260.20:FF:000001">
    <property type="entry name" value="PPE family protein PPE41"/>
    <property type="match status" value="1"/>
</dbReference>
<dbReference type="PANTHER" id="PTHR46766:SF1">
    <property type="entry name" value="GLUTAMINE-RICH PROTEIN 2"/>
    <property type="match status" value="1"/>
</dbReference>
<reference evidence="4 5" key="1">
    <citation type="journal article" date="2019" name="Emerg. Microbes Infect.">
        <title>Comprehensive subspecies identification of 175 nontuberculous mycobacteria species based on 7547 genomic profiles.</title>
        <authorList>
            <person name="Matsumoto Y."/>
            <person name="Kinjo T."/>
            <person name="Motooka D."/>
            <person name="Nabeya D."/>
            <person name="Jung N."/>
            <person name="Uechi K."/>
            <person name="Horii T."/>
            <person name="Iida T."/>
            <person name="Fujita J."/>
            <person name="Nakamura S."/>
        </authorList>
    </citation>
    <scope>NUCLEOTIDE SEQUENCE [LARGE SCALE GENOMIC DNA]</scope>
    <source>
        <strain evidence="4 5">JCM 15657</strain>
    </source>
</reference>
<keyword evidence="5" id="KW-1185">Reference proteome</keyword>
<organism evidence="4 5">
    <name type="scientific">Mycobacterium lacus</name>
    <dbReference type="NCBI Taxonomy" id="169765"/>
    <lineage>
        <taxon>Bacteria</taxon>
        <taxon>Bacillati</taxon>
        <taxon>Actinomycetota</taxon>
        <taxon>Actinomycetes</taxon>
        <taxon>Mycobacteriales</taxon>
        <taxon>Mycobacteriaceae</taxon>
        <taxon>Mycobacterium</taxon>
    </lineage>
</organism>
<dbReference type="Pfam" id="PF00823">
    <property type="entry name" value="PPE"/>
    <property type="match status" value="1"/>
</dbReference>
<dbReference type="InterPro" id="IPR038332">
    <property type="entry name" value="PPE_sf"/>
</dbReference>
<feature type="compositionally biased region" description="Gly residues" evidence="2">
    <location>
        <begin position="209"/>
        <end position="237"/>
    </location>
</feature>
<dbReference type="OrthoDB" id="4747931at2"/>
<evidence type="ECO:0000313" key="5">
    <source>
        <dbReference type="Proteomes" id="UP000466396"/>
    </source>
</evidence>
<evidence type="ECO:0000313" key="4">
    <source>
        <dbReference type="EMBL" id="BBX95292.1"/>
    </source>
</evidence>
<sequence>MSFFTLPPEINSLRMFIGAGSAPMLAAAAAWDGLAEELGTAARSFLSVTTGLAGQAWQGPAAAAMLAAAAPYAGWLSAAATQSAGAAGQARALVSMFEAAQAATVLPAAVAANRDAFVQLVMSNLFGQNAGLIAAAEGIYEEMWAADVAAMSGYYSGASSVAAQLVPWANVLRGLPALAGGAVGGNSGGNVAGGASLGAGTHGDTNVGVGSGGDTSGGVGSGGVGSGGSSSAGGGTTSLGSPDTGAGNVAGDPNYGNVAQGSYGSGSADAGNAVGGSVAGVNMGVGGLGMMAVPFAMAVAGANPTGLGGTNSGAGNTTVTPRAPEPAAASTPEVETPEVEAPAPHMGVLSTADPEIAAKAAPVSVTRVTQKTSSGIPGSTLRRSGASEAASAEEEQAPSLRPETEAGRLRPRAKPAPGIQVRGG</sequence>
<evidence type="ECO:0000259" key="3">
    <source>
        <dbReference type="Pfam" id="PF00823"/>
    </source>
</evidence>
<feature type="compositionally biased region" description="Polar residues" evidence="2">
    <location>
        <begin position="366"/>
        <end position="377"/>
    </location>
</feature>
<dbReference type="Gene3D" id="1.20.1260.20">
    <property type="entry name" value="PPE superfamily"/>
    <property type="match status" value="1"/>
</dbReference>
<evidence type="ECO:0000256" key="1">
    <source>
        <dbReference type="ARBA" id="ARBA00010652"/>
    </source>
</evidence>
<feature type="compositionally biased region" description="Low complexity" evidence="2">
    <location>
        <begin position="331"/>
        <end position="341"/>
    </location>
</feature>
<proteinExistence type="inferred from homology"/>
<evidence type="ECO:0000256" key="2">
    <source>
        <dbReference type="SAM" id="MobiDB-lite"/>
    </source>
</evidence>